<dbReference type="InterPro" id="IPR035965">
    <property type="entry name" value="PAS-like_dom_sf"/>
</dbReference>
<dbReference type="Gene3D" id="3.30.70.270">
    <property type="match status" value="1"/>
</dbReference>
<dbReference type="InterPro" id="IPR001633">
    <property type="entry name" value="EAL_dom"/>
</dbReference>
<dbReference type="FunFam" id="3.30.70.270:FF:000001">
    <property type="entry name" value="Diguanylate cyclase domain protein"/>
    <property type="match status" value="1"/>
</dbReference>
<gene>
    <name evidence="4" type="ORF">S06H3_06419</name>
</gene>
<comment type="caution">
    <text evidence="4">The sequence shown here is derived from an EMBL/GenBank/DDBJ whole genome shotgun (WGS) entry which is preliminary data.</text>
</comment>
<dbReference type="InterPro" id="IPR000014">
    <property type="entry name" value="PAS"/>
</dbReference>
<dbReference type="SUPFAM" id="SSF55073">
    <property type="entry name" value="Nucleotide cyclase"/>
    <property type="match status" value="1"/>
</dbReference>
<dbReference type="InterPro" id="IPR029787">
    <property type="entry name" value="Nucleotide_cyclase"/>
</dbReference>
<dbReference type="PANTHER" id="PTHR44757">
    <property type="entry name" value="DIGUANYLATE CYCLASE DGCP"/>
    <property type="match status" value="1"/>
</dbReference>
<feature type="domain" description="PAC" evidence="1">
    <location>
        <begin position="136"/>
        <end position="188"/>
    </location>
</feature>
<organism evidence="4">
    <name type="scientific">marine sediment metagenome</name>
    <dbReference type="NCBI Taxonomy" id="412755"/>
    <lineage>
        <taxon>unclassified sequences</taxon>
        <taxon>metagenomes</taxon>
        <taxon>ecological metagenomes</taxon>
    </lineage>
</organism>
<feature type="domain" description="EAL" evidence="2">
    <location>
        <begin position="362"/>
        <end position="425"/>
    </location>
</feature>
<dbReference type="PROSITE" id="PS50887">
    <property type="entry name" value="GGDEF"/>
    <property type="match status" value="1"/>
</dbReference>
<dbReference type="SUPFAM" id="SSF141868">
    <property type="entry name" value="EAL domain-like"/>
    <property type="match status" value="1"/>
</dbReference>
<reference evidence="4" key="1">
    <citation type="journal article" date="2014" name="Front. Microbiol.">
        <title>High frequency of phylogenetically diverse reductive dehalogenase-homologous genes in deep subseafloor sedimentary metagenomes.</title>
        <authorList>
            <person name="Kawai M."/>
            <person name="Futagami T."/>
            <person name="Toyoda A."/>
            <person name="Takaki Y."/>
            <person name="Nishi S."/>
            <person name="Hori S."/>
            <person name="Arai W."/>
            <person name="Tsubouchi T."/>
            <person name="Morono Y."/>
            <person name="Uchiyama I."/>
            <person name="Ito T."/>
            <person name="Fujiyama A."/>
            <person name="Inagaki F."/>
            <person name="Takami H."/>
        </authorList>
    </citation>
    <scope>NUCLEOTIDE SEQUENCE</scope>
    <source>
        <strain evidence="4">Expedition CK06-06</strain>
    </source>
</reference>
<dbReference type="CDD" id="cd01948">
    <property type="entry name" value="EAL"/>
    <property type="match status" value="1"/>
</dbReference>
<dbReference type="InterPro" id="IPR000700">
    <property type="entry name" value="PAS-assoc_C"/>
</dbReference>
<dbReference type="InterPro" id="IPR000160">
    <property type="entry name" value="GGDEF_dom"/>
</dbReference>
<evidence type="ECO:0008006" key="5">
    <source>
        <dbReference type="Google" id="ProtNLM"/>
    </source>
</evidence>
<evidence type="ECO:0000259" key="2">
    <source>
        <dbReference type="PROSITE" id="PS50883"/>
    </source>
</evidence>
<dbReference type="InterPro" id="IPR035919">
    <property type="entry name" value="EAL_sf"/>
</dbReference>
<evidence type="ECO:0000313" key="4">
    <source>
        <dbReference type="EMBL" id="GAH92712.1"/>
    </source>
</evidence>
<evidence type="ECO:0000259" key="3">
    <source>
        <dbReference type="PROSITE" id="PS50887"/>
    </source>
</evidence>
<accession>X1JFD4</accession>
<dbReference type="EMBL" id="BARV01002496">
    <property type="protein sequence ID" value="GAH92712.1"/>
    <property type="molecule type" value="Genomic_DNA"/>
</dbReference>
<dbReference type="NCBIfam" id="TIGR00254">
    <property type="entry name" value="GGDEF"/>
    <property type="match status" value="1"/>
</dbReference>
<dbReference type="InterPro" id="IPR052155">
    <property type="entry name" value="Biofilm_reg_signaling"/>
</dbReference>
<name>X1JFD4_9ZZZZ</name>
<dbReference type="Gene3D" id="3.30.450.20">
    <property type="entry name" value="PAS domain"/>
    <property type="match status" value="1"/>
</dbReference>
<feature type="domain" description="GGDEF" evidence="3">
    <location>
        <begin position="220"/>
        <end position="353"/>
    </location>
</feature>
<dbReference type="PROSITE" id="PS50883">
    <property type="entry name" value="EAL"/>
    <property type="match status" value="1"/>
</dbReference>
<feature type="non-terminal residue" evidence="4">
    <location>
        <position position="425"/>
    </location>
</feature>
<dbReference type="InterPro" id="IPR043128">
    <property type="entry name" value="Rev_trsase/Diguanyl_cyclase"/>
</dbReference>
<dbReference type="PANTHER" id="PTHR44757:SF2">
    <property type="entry name" value="BIOFILM ARCHITECTURE MAINTENANCE PROTEIN MBAA"/>
    <property type="match status" value="1"/>
</dbReference>
<sequence length="425" mass="48243">IHISRFLNYEFLQDEKWLLNILANRASISLESARLFQELKQVKSRLERKAKALKEAKNYCEDIVNSIIDGLIVTDVQGKITKINHATVDLFVNREDDQTGKNENQIIGRNVTEFFPGKNIFKRYPSMLLQNRVPIRGYEINYKGPEGKTIPLSLSISTVVDLENNVIGTVIILRDITIQKEMEKTLNYMVTHDILTGLPNRVLLQDRINQSLSRARRYNYYVSVLLLDLDNFKEINDTMGHDIGDMLLKDASVRIQKCLRRSDTVARMGGDEFIVELSDLKEERYAEAVANKILNVFKAPFIISNNEIHITTSIGISTHPSNGDSIEALLKTADMTMYSAKELGGNRFCCFLPSMGKTIEEKIAIKEGLQMAIEREEFLLHYQPLIETSSGKIVAVEALLRWDHPQRGIIGPLEFIPAAETTGLI</sequence>
<protein>
    <recommendedName>
        <fullName evidence="5">Diguanylate cyclase</fullName>
    </recommendedName>
</protein>
<dbReference type="Gene3D" id="3.20.20.450">
    <property type="entry name" value="EAL domain"/>
    <property type="match status" value="1"/>
</dbReference>
<dbReference type="SUPFAM" id="SSF55785">
    <property type="entry name" value="PYP-like sensor domain (PAS domain)"/>
    <property type="match status" value="1"/>
</dbReference>
<dbReference type="CDD" id="cd00130">
    <property type="entry name" value="PAS"/>
    <property type="match status" value="1"/>
</dbReference>
<dbReference type="Pfam" id="PF00990">
    <property type="entry name" value="GGDEF"/>
    <property type="match status" value="1"/>
</dbReference>
<proteinExistence type="predicted"/>
<dbReference type="Pfam" id="PF13426">
    <property type="entry name" value="PAS_9"/>
    <property type="match status" value="1"/>
</dbReference>
<dbReference type="Pfam" id="PF00563">
    <property type="entry name" value="EAL"/>
    <property type="match status" value="1"/>
</dbReference>
<dbReference type="PROSITE" id="PS50113">
    <property type="entry name" value="PAC"/>
    <property type="match status" value="1"/>
</dbReference>
<dbReference type="AlphaFoldDB" id="X1JFD4"/>
<dbReference type="SMART" id="SM00267">
    <property type="entry name" value="GGDEF"/>
    <property type="match status" value="1"/>
</dbReference>
<evidence type="ECO:0000259" key="1">
    <source>
        <dbReference type="PROSITE" id="PS50113"/>
    </source>
</evidence>
<dbReference type="CDD" id="cd01949">
    <property type="entry name" value="GGDEF"/>
    <property type="match status" value="1"/>
</dbReference>
<feature type="non-terminal residue" evidence="4">
    <location>
        <position position="1"/>
    </location>
</feature>
<dbReference type="NCBIfam" id="TIGR00229">
    <property type="entry name" value="sensory_box"/>
    <property type="match status" value="1"/>
</dbReference>